<keyword evidence="2" id="KW-1185">Reference proteome</keyword>
<comment type="caution">
    <text evidence="1">The sequence shown here is derived from an EMBL/GenBank/DDBJ whole genome shotgun (WGS) entry which is preliminary data.</text>
</comment>
<dbReference type="OrthoDB" id="6504646at2"/>
<organism evidence="1 2">
    <name type="scientific">Ewingella americana</name>
    <dbReference type="NCBI Taxonomy" id="41202"/>
    <lineage>
        <taxon>Bacteria</taxon>
        <taxon>Pseudomonadati</taxon>
        <taxon>Pseudomonadota</taxon>
        <taxon>Gammaproteobacteria</taxon>
        <taxon>Enterobacterales</taxon>
        <taxon>Yersiniaceae</taxon>
        <taxon>Ewingella</taxon>
    </lineage>
</organism>
<dbReference type="RefSeq" id="WP_140474021.1">
    <property type="nucleotide sequence ID" value="NZ_RCZD01000009.1"/>
</dbReference>
<protein>
    <recommendedName>
        <fullName evidence="3">Lipoprotein</fullName>
    </recommendedName>
</protein>
<gene>
    <name evidence="1" type="ORF">EAH77_17215</name>
</gene>
<reference evidence="1 2" key="1">
    <citation type="journal article" date="2019" name="Environ. Microbiol.">
        <title>Species interactions and distinct microbial communities in high Arctic permafrost affected cryosols are associated with the CH4 and CO2 gas fluxes.</title>
        <authorList>
            <person name="Altshuler I."/>
            <person name="Hamel J."/>
            <person name="Turney S."/>
            <person name="Magnuson E."/>
            <person name="Levesque R."/>
            <person name="Greer C."/>
            <person name="Whyte L.G."/>
        </authorList>
    </citation>
    <scope>NUCLEOTIDE SEQUENCE [LARGE SCALE GENOMIC DNA]</scope>
    <source>
        <strain evidence="1 2">E4</strain>
    </source>
</reference>
<dbReference type="Proteomes" id="UP000317663">
    <property type="component" value="Unassembled WGS sequence"/>
</dbReference>
<evidence type="ECO:0000313" key="1">
    <source>
        <dbReference type="EMBL" id="TPG59353.1"/>
    </source>
</evidence>
<sequence>MKRTFIALAVLMLAGCSGKNPYQPAPQVLNAAVVTENQTNKTQSAEQSKAEQDKAEQGKTIVRLHRMDQWTVIPFERTCPLYVRVDGKLVAALQFNEYVDLRLVNGQRKVKVSLACTMTGRSAEEIIDANGTHQEYETDSGWYGQLRLWRTK</sequence>
<evidence type="ECO:0000313" key="2">
    <source>
        <dbReference type="Proteomes" id="UP000317663"/>
    </source>
</evidence>
<accession>A0A502GF73</accession>
<dbReference type="AlphaFoldDB" id="A0A502GF73"/>
<dbReference type="PROSITE" id="PS51257">
    <property type="entry name" value="PROKAR_LIPOPROTEIN"/>
    <property type="match status" value="1"/>
</dbReference>
<proteinExistence type="predicted"/>
<name>A0A502GF73_9GAMM</name>
<evidence type="ECO:0008006" key="3">
    <source>
        <dbReference type="Google" id="ProtNLM"/>
    </source>
</evidence>
<dbReference type="EMBL" id="RCZD01000009">
    <property type="protein sequence ID" value="TPG59353.1"/>
    <property type="molecule type" value="Genomic_DNA"/>
</dbReference>